<dbReference type="FunFam" id="2.60.120.330:FF:000022">
    <property type="entry name" value="Probable 2-oxoglutarate-dependent dioxygenase AOP1.2"/>
    <property type="match status" value="1"/>
</dbReference>
<dbReference type="GO" id="GO:0046872">
    <property type="term" value="F:metal ion binding"/>
    <property type="evidence" value="ECO:0007669"/>
    <property type="project" value="UniProtKB-KW"/>
</dbReference>
<evidence type="ECO:0000256" key="4">
    <source>
        <dbReference type="ARBA" id="ARBA00023004"/>
    </source>
</evidence>
<keyword evidence="2 6" id="KW-0479">Metal-binding</keyword>
<evidence type="ECO:0000256" key="1">
    <source>
        <dbReference type="ARBA" id="ARBA00008056"/>
    </source>
</evidence>
<dbReference type="InterPro" id="IPR050231">
    <property type="entry name" value="Iron_ascorbate_oxido_reductase"/>
</dbReference>
<dbReference type="InterPro" id="IPR005123">
    <property type="entry name" value="Oxoglu/Fe-dep_dioxygenase_dom"/>
</dbReference>
<dbReference type="Gene3D" id="2.60.120.330">
    <property type="entry name" value="B-lactam Antibiotic, Isopenicillin N Synthase, Chain"/>
    <property type="match status" value="1"/>
</dbReference>
<dbReference type="SUPFAM" id="SSF51197">
    <property type="entry name" value="Clavaminate synthase-like"/>
    <property type="match status" value="1"/>
</dbReference>
<keyword evidence="3 6" id="KW-0560">Oxidoreductase</keyword>
<dbReference type="EMBL" id="JARYMX010000002">
    <property type="protein sequence ID" value="KAJ9561532.1"/>
    <property type="molecule type" value="Genomic_DNA"/>
</dbReference>
<organism evidence="8 9">
    <name type="scientific">Centaurea solstitialis</name>
    <name type="common">yellow star-thistle</name>
    <dbReference type="NCBI Taxonomy" id="347529"/>
    <lineage>
        <taxon>Eukaryota</taxon>
        <taxon>Viridiplantae</taxon>
        <taxon>Streptophyta</taxon>
        <taxon>Embryophyta</taxon>
        <taxon>Tracheophyta</taxon>
        <taxon>Spermatophyta</taxon>
        <taxon>Magnoliopsida</taxon>
        <taxon>eudicotyledons</taxon>
        <taxon>Gunneridae</taxon>
        <taxon>Pentapetalae</taxon>
        <taxon>asterids</taxon>
        <taxon>campanulids</taxon>
        <taxon>Asterales</taxon>
        <taxon>Asteraceae</taxon>
        <taxon>Carduoideae</taxon>
        <taxon>Cardueae</taxon>
        <taxon>Centaureinae</taxon>
        <taxon>Centaurea</taxon>
    </lineage>
</organism>
<gene>
    <name evidence="8" type="ORF">OSB04_006692</name>
</gene>
<evidence type="ECO:0000259" key="7">
    <source>
        <dbReference type="PROSITE" id="PS51471"/>
    </source>
</evidence>
<name>A0AA38WHQ6_9ASTR</name>
<dbReference type="Pfam" id="PF14226">
    <property type="entry name" value="DIOX_N"/>
    <property type="match status" value="1"/>
</dbReference>
<evidence type="ECO:0000313" key="9">
    <source>
        <dbReference type="Proteomes" id="UP001172457"/>
    </source>
</evidence>
<protein>
    <recommendedName>
        <fullName evidence="7">Fe2OG dioxygenase domain-containing protein</fullName>
    </recommendedName>
</protein>
<dbReference type="Pfam" id="PF03171">
    <property type="entry name" value="2OG-FeII_Oxy"/>
    <property type="match status" value="1"/>
</dbReference>
<accession>A0AA38WHQ6</accession>
<evidence type="ECO:0000256" key="2">
    <source>
        <dbReference type="ARBA" id="ARBA00022723"/>
    </source>
</evidence>
<dbReference type="InterPro" id="IPR026992">
    <property type="entry name" value="DIOX_N"/>
</dbReference>
<evidence type="ECO:0000313" key="8">
    <source>
        <dbReference type="EMBL" id="KAJ9561532.1"/>
    </source>
</evidence>
<sequence>MVSVSQPTLPVINMDDLKPGTESWMLTCDKVTRAIEEYGCFMAVYERVSGELKNEVLDSLRILFELPIETKVKNTSDTPFYGYLGPNHTRPLFESLGIENATSLDHVQHFANLMWPSGNHRFSEKIHSYASLVSELEAMVKQMVFQSYGVEKYIESYNKSSTTYLFRVNKYKPAETGKSNVATTSIHTDKSFFTILSQNHVNGLQIQTKDDKWITVEFLPSSFVVMASDVFMAWSNGRLRSTRHRVIMNGQEDRYSIALFTFKKGITEVPDELVDEEHPLRFKPFNHLKFIDHHSKSAIYVDERAMESFCGV</sequence>
<dbReference type="InterPro" id="IPR044861">
    <property type="entry name" value="IPNS-like_FE2OG_OXY"/>
</dbReference>
<dbReference type="PANTHER" id="PTHR47990">
    <property type="entry name" value="2-OXOGLUTARATE (2OG) AND FE(II)-DEPENDENT OXYGENASE SUPERFAMILY PROTEIN-RELATED"/>
    <property type="match status" value="1"/>
</dbReference>
<evidence type="ECO:0000256" key="5">
    <source>
        <dbReference type="ARBA" id="ARBA00057022"/>
    </source>
</evidence>
<dbReference type="PROSITE" id="PS51471">
    <property type="entry name" value="FE2OG_OXY"/>
    <property type="match status" value="1"/>
</dbReference>
<reference evidence="8" key="1">
    <citation type="submission" date="2023-03" db="EMBL/GenBank/DDBJ databases">
        <title>Chromosome-scale reference genome and RAD-based genetic map of yellow starthistle (Centaurea solstitialis) reveal putative structural variation and QTLs associated with invader traits.</title>
        <authorList>
            <person name="Reatini B."/>
            <person name="Cang F.A."/>
            <person name="Jiang Q."/>
            <person name="Mckibben M.T.W."/>
            <person name="Barker M.S."/>
            <person name="Rieseberg L.H."/>
            <person name="Dlugosch K.M."/>
        </authorList>
    </citation>
    <scope>NUCLEOTIDE SEQUENCE</scope>
    <source>
        <strain evidence="8">CAN-66</strain>
        <tissue evidence="8">Leaf</tissue>
    </source>
</reference>
<keyword evidence="4 6" id="KW-0408">Iron</keyword>
<comment type="similarity">
    <text evidence="1 6">Belongs to the iron/ascorbate-dependent oxidoreductase family.</text>
</comment>
<comment type="caution">
    <text evidence="8">The sequence shown here is derived from an EMBL/GenBank/DDBJ whole genome shotgun (WGS) entry which is preliminary data.</text>
</comment>
<evidence type="ECO:0000256" key="3">
    <source>
        <dbReference type="ARBA" id="ARBA00023002"/>
    </source>
</evidence>
<dbReference type="GO" id="GO:0016705">
    <property type="term" value="F:oxidoreductase activity, acting on paired donors, with incorporation or reduction of molecular oxygen"/>
    <property type="evidence" value="ECO:0007669"/>
    <property type="project" value="UniProtKB-ARBA"/>
</dbReference>
<evidence type="ECO:0000256" key="6">
    <source>
        <dbReference type="RuleBase" id="RU003682"/>
    </source>
</evidence>
<feature type="domain" description="Fe2OG dioxygenase" evidence="7">
    <location>
        <begin position="161"/>
        <end position="263"/>
    </location>
</feature>
<dbReference type="Proteomes" id="UP001172457">
    <property type="component" value="Chromosome 2"/>
</dbReference>
<dbReference type="InterPro" id="IPR027443">
    <property type="entry name" value="IPNS-like_sf"/>
</dbReference>
<dbReference type="AlphaFoldDB" id="A0AA38WHQ6"/>
<proteinExistence type="inferred from homology"/>
<keyword evidence="9" id="KW-1185">Reference proteome</keyword>
<comment type="function">
    <text evidence="5">Probable 2-oxoglutarate-dependent dioxygenase that may be involved in glucosinolates biosynthesis. May play a role in the production of aliphatic glucosinolates.</text>
</comment>